<keyword evidence="2" id="KW-1185">Reference proteome</keyword>
<protein>
    <recommendedName>
        <fullName evidence="3">Reverse transcriptase/retrotransposon-derived protein RNase H-like domain-containing protein</fullName>
    </recommendedName>
</protein>
<name>A0ABQ7E5X7_BRACR</name>
<dbReference type="Proteomes" id="UP000266723">
    <property type="component" value="Unassembled WGS sequence"/>
</dbReference>
<sequence>MVHLALTIQPDSAFITILQASQSAKNLPPTGVVGNLFPWIAWYIWIARNKLLFESKIISTHDTLTQAIKAMREWEQAQTSLTKRVTQLPIKPRPLDLPDSTIFINTDASWKSNSAGLAWIFMDQESSELARKSLALDTCILSLHG</sequence>
<comment type="caution">
    <text evidence="1">The sequence shown here is derived from an EMBL/GenBank/DDBJ whole genome shotgun (WGS) entry which is preliminary data.</text>
</comment>
<evidence type="ECO:0008006" key="3">
    <source>
        <dbReference type="Google" id="ProtNLM"/>
    </source>
</evidence>
<evidence type="ECO:0000313" key="1">
    <source>
        <dbReference type="EMBL" id="KAF3592392.1"/>
    </source>
</evidence>
<reference evidence="1 2" key="1">
    <citation type="journal article" date="2020" name="BMC Genomics">
        <title>Intraspecific diversification of the crop wild relative Brassica cretica Lam. using demographic model selection.</title>
        <authorList>
            <person name="Kioukis A."/>
            <person name="Michalopoulou V.A."/>
            <person name="Briers L."/>
            <person name="Pirintsos S."/>
            <person name="Studholme D.J."/>
            <person name="Pavlidis P."/>
            <person name="Sarris P.F."/>
        </authorList>
    </citation>
    <scope>NUCLEOTIDE SEQUENCE [LARGE SCALE GENOMIC DNA]</scope>
    <source>
        <strain evidence="2">cv. PFS-1207/04</strain>
    </source>
</reference>
<dbReference type="EMBL" id="QGKV02000299">
    <property type="protein sequence ID" value="KAF3592392.1"/>
    <property type="molecule type" value="Genomic_DNA"/>
</dbReference>
<organism evidence="1 2">
    <name type="scientific">Brassica cretica</name>
    <name type="common">Mustard</name>
    <dbReference type="NCBI Taxonomy" id="69181"/>
    <lineage>
        <taxon>Eukaryota</taxon>
        <taxon>Viridiplantae</taxon>
        <taxon>Streptophyta</taxon>
        <taxon>Embryophyta</taxon>
        <taxon>Tracheophyta</taxon>
        <taxon>Spermatophyta</taxon>
        <taxon>Magnoliopsida</taxon>
        <taxon>eudicotyledons</taxon>
        <taxon>Gunneridae</taxon>
        <taxon>Pentapetalae</taxon>
        <taxon>rosids</taxon>
        <taxon>malvids</taxon>
        <taxon>Brassicales</taxon>
        <taxon>Brassicaceae</taxon>
        <taxon>Brassiceae</taxon>
        <taxon>Brassica</taxon>
    </lineage>
</organism>
<accession>A0ABQ7E5X7</accession>
<gene>
    <name evidence="1" type="ORF">DY000_02020819</name>
</gene>
<evidence type="ECO:0000313" key="2">
    <source>
        <dbReference type="Proteomes" id="UP000266723"/>
    </source>
</evidence>
<proteinExistence type="predicted"/>